<comment type="caution">
    <text evidence="3">The sequence shown here is derived from an EMBL/GenBank/DDBJ whole genome shotgun (WGS) entry which is preliminary data.</text>
</comment>
<dbReference type="SUPFAM" id="SSF81383">
    <property type="entry name" value="F-box domain"/>
    <property type="match status" value="1"/>
</dbReference>
<evidence type="ECO:0000259" key="2">
    <source>
        <dbReference type="PROSITE" id="PS50181"/>
    </source>
</evidence>
<dbReference type="Proteomes" id="UP000193642">
    <property type="component" value="Unassembled WGS sequence"/>
</dbReference>
<dbReference type="PANTHER" id="PTHR12100">
    <property type="entry name" value="SEC10"/>
    <property type="match status" value="1"/>
</dbReference>
<dbReference type="InterPro" id="IPR036047">
    <property type="entry name" value="F-box-like_dom_sf"/>
</dbReference>
<protein>
    <recommendedName>
        <fullName evidence="2">F-box domain-containing protein</fullName>
    </recommendedName>
</protein>
<feature type="compositionally biased region" description="Polar residues" evidence="1">
    <location>
        <begin position="602"/>
        <end position="624"/>
    </location>
</feature>
<proteinExistence type="predicted"/>
<dbReference type="Pfam" id="PF07393">
    <property type="entry name" value="Sec10_HB"/>
    <property type="match status" value="1"/>
</dbReference>
<dbReference type="EMBL" id="MCGO01000028">
    <property type="protein sequence ID" value="ORY42578.1"/>
    <property type="molecule type" value="Genomic_DNA"/>
</dbReference>
<dbReference type="GO" id="GO:0006893">
    <property type="term" value="P:Golgi to plasma membrane transport"/>
    <property type="evidence" value="ECO:0007669"/>
    <property type="project" value="TreeGrafter"/>
</dbReference>
<feature type="compositionally biased region" description="Low complexity" evidence="1">
    <location>
        <begin position="140"/>
        <end position="174"/>
    </location>
</feature>
<dbReference type="Pfam" id="PF12937">
    <property type="entry name" value="F-box-like"/>
    <property type="match status" value="1"/>
</dbReference>
<dbReference type="PROSITE" id="PS50181">
    <property type="entry name" value="FBOX"/>
    <property type="match status" value="1"/>
</dbReference>
<feature type="domain" description="F-box" evidence="2">
    <location>
        <begin position="10"/>
        <end position="56"/>
    </location>
</feature>
<dbReference type="OrthoDB" id="5554140at2759"/>
<dbReference type="GO" id="GO:0006887">
    <property type="term" value="P:exocytosis"/>
    <property type="evidence" value="ECO:0007669"/>
    <property type="project" value="TreeGrafter"/>
</dbReference>
<reference evidence="3 4" key="1">
    <citation type="submission" date="2016-07" db="EMBL/GenBank/DDBJ databases">
        <title>Pervasive Adenine N6-methylation of Active Genes in Fungi.</title>
        <authorList>
            <consortium name="DOE Joint Genome Institute"/>
            <person name="Mondo S.J."/>
            <person name="Dannebaum R.O."/>
            <person name="Kuo R.C."/>
            <person name="Labutti K."/>
            <person name="Haridas S."/>
            <person name="Kuo A."/>
            <person name="Salamov A."/>
            <person name="Ahrendt S.R."/>
            <person name="Lipzen A."/>
            <person name="Sullivan W."/>
            <person name="Andreopoulos W.B."/>
            <person name="Clum A."/>
            <person name="Lindquist E."/>
            <person name="Daum C."/>
            <person name="Ramamoorthy G.K."/>
            <person name="Gryganskyi A."/>
            <person name="Culley D."/>
            <person name="Magnuson J.K."/>
            <person name="James T.Y."/>
            <person name="O'Malley M.A."/>
            <person name="Stajich J.E."/>
            <person name="Spatafora J.W."/>
            <person name="Visel A."/>
            <person name="Grigoriev I.V."/>
        </authorList>
    </citation>
    <scope>NUCLEOTIDE SEQUENCE [LARGE SCALE GENOMIC DNA]</scope>
    <source>
        <strain evidence="3 4">JEL800</strain>
    </source>
</reference>
<dbReference type="STRING" id="329046.A0A1Y2C6A9"/>
<organism evidence="3 4">
    <name type="scientific">Rhizoclosmatium globosum</name>
    <dbReference type="NCBI Taxonomy" id="329046"/>
    <lineage>
        <taxon>Eukaryota</taxon>
        <taxon>Fungi</taxon>
        <taxon>Fungi incertae sedis</taxon>
        <taxon>Chytridiomycota</taxon>
        <taxon>Chytridiomycota incertae sedis</taxon>
        <taxon>Chytridiomycetes</taxon>
        <taxon>Chytridiales</taxon>
        <taxon>Chytriomycetaceae</taxon>
        <taxon>Rhizoclosmatium</taxon>
    </lineage>
</organism>
<dbReference type="AlphaFoldDB" id="A0A1Y2C6A9"/>
<dbReference type="InterPro" id="IPR001810">
    <property type="entry name" value="F-box_dom"/>
</dbReference>
<dbReference type="GO" id="GO:0000145">
    <property type="term" value="C:exocyst"/>
    <property type="evidence" value="ECO:0007669"/>
    <property type="project" value="TreeGrafter"/>
</dbReference>
<evidence type="ECO:0000313" key="3">
    <source>
        <dbReference type="EMBL" id="ORY42578.1"/>
    </source>
</evidence>
<accession>A0A1Y2C6A9</accession>
<dbReference type="Gene3D" id="1.20.1280.50">
    <property type="match status" value="1"/>
</dbReference>
<evidence type="ECO:0000256" key="1">
    <source>
        <dbReference type="SAM" id="MobiDB-lite"/>
    </source>
</evidence>
<feature type="region of interest" description="Disordered" evidence="1">
    <location>
        <begin position="602"/>
        <end position="625"/>
    </location>
</feature>
<feature type="compositionally biased region" description="Polar residues" evidence="1">
    <location>
        <begin position="175"/>
        <end position="189"/>
    </location>
</feature>
<dbReference type="InterPro" id="IPR009976">
    <property type="entry name" value="Sec10-like"/>
</dbReference>
<name>A0A1Y2C6A9_9FUNG</name>
<feature type="region of interest" description="Disordered" evidence="1">
    <location>
        <begin position="133"/>
        <end position="189"/>
    </location>
</feature>
<feature type="compositionally biased region" description="Low complexity" evidence="1">
    <location>
        <begin position="227"/>
        <end position="236"/>
    </location>
</feature>
<dbReference type="CDD" id="cd09917">
    <property type="entry name" value="F-box_SF"/>
    <property type="match status" value="1"/>
</dbReference>
<gene>
    <name evidence="3" type="ORF">BCR33DRAFT_767016</name>
</gene>
<keyword evidence="4" id="KW-1185">Reference proteome</keyword>
<feature type="region of interest" description="Disordered" evidence="1">
    <location>
        <begin position="214"/>
        <end position="243"/>
    </location>
</feature>
<sequence>MKAKKAVLPPPTFSSLPPDLVSRVFGFLPVADLARVAQVSRRTKILSYADEVFLPKLRSLGVSLVDPLLGGVSVESGGGGAEVDRLATRLKQLPGGGGLVSQKYLETGSLFAATGPGAPSDDLEATDLTLSVSSDAPSNTATEPIATTSTSAPSSDPAIAPSASASTSPSGSTANVASPSSAGSPTKKISSALPVMKKSAIVVGAGGLKAAGKTNSGLSIGGGGGARSKSPSASKGNVAASTKPTATANGATFYPHLRGLRPRDAFKLIYVELLPYYLDFRTHAKDSKVFRDHKDMVTVSQLLCRISKFAKAKLILDTDDINFSLETTMEWYESMLLGQFERAYDAKQITEMKRNATACFELNGGASCVQLFCAKNPIFFDHTFNPSLVASKLPSLATSSAEVRGYALADDFALFIDHTLESCSTQATVVGQVFNPAMDAMTIFVSKVFEDSIAEYLVAVLTVARDGEGIAIYLHTLATSVHACDQFLGFISTADARVTVKTDLIRDAMRKIFAKDWEKYMIIEMDHLVKRMDAELKKWNNRKARSNAGSPDGAASYLTDAEKAMAHKREVMSTFKKVLFAPVALGKSVGIALMGNKAKGQTESLLGSESNSPDSPIPTMQPNGGASIAKDTVTYHLDDGSLGSLVSLELCLNLMHMSKESLGRVLVITAAIDYTQLKANAGRVFVKLLEAIGEGHMNPAFSSAIARLESAKPVDNWSEKAVNIESLQFFELVHIADLVHQMLDVYFAEDVRPWIDENDFLSDVMIEKKKFDRSSDDNVAHGMDKAIQVLIEQVDHILDTTQLPTDYNPTNENHVYDFKPTKACLDVIACLNAHTRLLNGVTNKDTLELFFGEVGVRLFNVICKNLKKRQVSPSGALQLICDMNKYHEWATTLRVASVPRLFLVLKELGALFMADGGDELRNLVHDTERYQGALPVEEIYELLASRTDYKKIQKFVEAKECIVM</sequence>
<dbReference type="InterPro" id="IPR048627">
    <property type="entry name" value="Sec10_HB"/>
</dbReference>
<dbReference type="PANTHER" id="PTHR12100:SF1">
    <property type="entry name" value="RECYCLIN-1"/>
    <property type="match status" value="1"/>
</dbReference>
<evidence type="ECO:0000313" key="4">
    <source>
        <dbReference type="Proteomes" id="UP000193642"/>
    </source>
</evidence>